<dbReference type="Proteomes" id="UP001299970">
    <property type="component" value="Unassembled WGS sequence"/>
</dbReference>
<evidence type="ECO:0000256" key="2">
    <source>
        <dbReference type="ARBA" id="ARBA00022448"/>
    </source>
</evidence>
<dbReference type="Pfam" id="PF07690">
    <property type="entry name" value="MFS_1"/>
    <property type="match status" value="1"/>
</dbReference>
<dbReference type="EMBL" id="JAKXMK010000017">
    <property type="protein sequence ID" value="MCH6168215.1"/>
    <property type="molecule type" value="Genomic_DNA"/>
</dbReference>
<keyword evidence="3" id="KW-1003">Cell membrane</keyword>
<dbReference type="PROSITE" id="PS00216">
    <property type="entry name" value="SUGAR_TRANSPORT_1"/>
    <property type="match status" value="1"/>
</dbReference>
<evidence type="ECO:0000256" key="4">
    <source>
        <dbReference type="ARBA" id="ARBA00022692"/>
    </source>
</evidence>
<evidence type="ECO:0000256" key="1">
    <source>
        <dbReference type="ARBA" id="ARBA00004651"/>
    </source>
</evidence>
<feature type="transmembrane region" description="Helical" evidence="7">
    <location>
        <begin position="12"/>
        <end position="31"/>
    </location>
</feature>
<sequence>MTRKDTAVPMHRVAIASFAGTTIEFYDFFIYGTAAALVFAPVFFPALGAAAGTVAAFATFGVAFFFRPVGSILFGHFGDRLGRKRTLVATLLLMGLSTFAIGLLPSAEMIGVLAPVVLVVLRALQGLAVGGEWAGAALLTTEYAPAHKRGLYSMFPQLGPGIALALSSVTFLATTLTLSPEAFREWGWRLPFLISILLVAVGLYIRLKVDETPVFRQVESRNEQVRLPFATALRHQWREVLLTGGTLTMIFAFFYIGSVYLMSYASSTPGHGVLGLSRPTVLVGALIGALVFAATCVLSALWSDRYGRRRVILVGNVLAVVAGPLAFVIMQPGNAVSFVAGMVLLMVVVGIPYGPAAAYLPEIFAARYRYTGAGMGYNLAGIVGGAIPLIVAPPLTAAFGGIGVGIYLAALGLLSVLCVLVLPETKDEVLDGTVPASAPV</sequence>
<evidence type="ECO:0000313" key="9">
    <source>
        <dbReference type="EMBL" id="MCH6168215.1"/>
    </source>
</evidence>
<gene>
    <name evidence="9" type="ORF">MMF94_21200</name>
</gene>
<keyword evidence="5 7" id="KW-1133">Transmembrane helix</keyword>
<evidence type="ECO:0000256" key="6">
    <source>
        <dbReference type="ARBA" id="ARBA00023136"/>
    </source>
</evidence>
<dbReference type="PROSITE" id="PS50850">
    <property type="entry name" value="MFS"/>
    <property type="match status" value="1"/>
</dbReference>
<dbReference type="CDD" id="cd17369">
    <property type="entry name" value="MFS_ShiA_like"/>
    <property type="match status" value="1"/>
</dbReference>
<comment type="caution">
    <text evidence="9">The sequence shown here is derived from an EMBL/GenBank/DDBJ whole genome shotgun (WGS) entry which is preliminary data.</text>
</comment>
<dbReference type="PANTHER" id="PTHR43045:SF2">
    <property type="entry name" value="INNER MEMBRANE METABOLITE TRANSPORT PROTEIN YHJE"/>
    <property type="match status" value="1"/>
</dbReference>
<dbReference type="PROSITE" id="PS00217">
    <property type="entry name" value="SUGAR_TRANSPORT_2"/>
    <property type="match status" value="1"/>
</dbReference>
<feature type="transmembrane region" description="Helical" evidence="7">
    <location>
        <begin position="43"/>
        <end position="66"/>
    </location>
</feature>
<accession>A0ABS9TI41</accession>
<feature type="transmembrane region" description="Helical" evidence="7">
    <location>
        <begin position="336"/>
        <end position="360"/>
    </location>
</feature>
<dbReference type="SUPFAM" id="SSF103473">
    <property type="entry name" value="MFS general substrate transporter"/>
    <property type="match status" value="1"/>
</dbReference>
<evidence type="ECO:0000259" key="8">
    <source>
        <dbReference type="PROSITE" id="PS50850"/>
    </source>
</evidence>
<dbReference type="PANTHER" id="PTHR43045">
    <property type="entry name" value="SHIKIMATE TRANSPORTER"/>
    <property type="match status" value="1"/>
</dbReference>
<name>A0ABS9TI41_9PSEU</name>
<evidence type="ECO:0000256" key="3">
    <source>
        <dbReference type="ARBA" id="ARBA00022475"/>
    </source>
</evidence>
<keyword evidence="10" id="KW-1185">Reference proteome</keyword>
<feature type="transmembrane region" description="Helical" evidence="7">
    <location>
        <begin position="397"/>
        <end position="422"/>
    </location>
</feature>
<feature type="transmembrane region" description="Helical" evidence="7">
    <location>
        <begin position="151"/>
        <end position="174"/>
    </location>
</feature>
<keyword evidence="2" id="KW-0813">Transport</keyword>
<evidence type="ECO:0000256" key="5">
    <source>
        <dbReference type="ARBA" id="ARBA00022989"/>
    </source>
</evidence>
<dbReference type="InterPro" id="IPR011701">
    <property type="entry name" value="MFS"/>
</dbReference>
<feature type="transmembrane region" description="Helical" evidence="7">
    <location>
        <begin position="87"/>
        <end position="107"/>
    </location>
</feature>
<feature type="transmembrane region" description="Helical" evidence="7">
    <location>
        <begin position="281"/>
        <end position="302"/>
    </location>
</feature>
<reference evidence="9 10" key="1">
    <citation type="submission" date="2022-03" db="EMBL/GenBank/DDBJ databases">
        <title>Pseudonocardia alaer sp. nov., a novel actinomycete isolated from reed forest soil.</title>
        <authorList>
            <person name="Wang L."/>
        </authorList>
    </citation>
    <scope>NUCLEOTIDE SEQUENCE [LARGE SCALE GENOMIC DNA]</scope>
    <source>
        <strain evidence="9 10">Y-16303</strain>
    </source>
</reference>
<feature type="transmembrane region" description="Helical" evidence="7">
    <location>
        <begin position="186"/>
        <end position="207"/>
    </location>
</feature>
<keyword evidence="4 7" id="KW-0812">Transmembrane</keyword>
<protein>
    <submittedName>
        <fullName evidence="9">MHS family MFS transporter</fullName>
    </submittedName>
</protein>
<feature type="transmembrane region" description="Helical" evidence="7">
    <location>
        <begin position="311"/>
        <end position="330"/>
    </location>
</feature>
<keyword evidence="6 7" id="KW-0472">Membrane</keyword>
<feature type="transmembrane region" description="Helical" evidence="7">
    <location>
        <begin position="113"/>
        <end position="139"/>
    </location>
</feature>
<feature type="domain" description="Major facilitator superfamily (MFS) profile" evidence="8">
    <location>
        <begin position="13"/>
        <end position="427"/>
    </location>
</feature>
<evidence type="ECO:0000313" key="10">
    <source>
        <dbReference type="Proteomes" id="UP001299970"/>
    </source>
</evidence>
<feature type="transmembrane region" description="Helical" evidence="7">
    <location>
        <begin position="372"/>
        <end position="391"/>
    </location>
</feature>
<dbReference type="InterPro" id="IPR036259">
    <property type="entry name" value="MFS_trans_sf"/>
</dbReference>
<organism evidence="9 10">
    <name type="scientific">Pseudonocardia alaniniphila</name>
    <dbReference type="NCBI Taxonomy" id="75291"/>
    <lineage>
        <taxon>Bacteria</taxon>
        <taxon>Bacillati</taxon>
        <taxon>Actinomycetota</taxon>
        <taxon>Actinomycetes</taxon>
        <taxon>Pseudonocardiales</taxon>
        <taxon>Pseudonocardiaceae</taxon>
        <taxon>Pseudonocardia</taxon>
    </lineage>
</organism>
<dbReference type="InterPro" id="IPR005829">
    <property type="entry name" value="Sugar_transporter_CS"/>
</dbReference>
<proteinExistence type="predicted"/>
<comment type="subcellular location">
    <subcellularLocation>
        <location evidence="1">Cell membrane</location>
        <topology evidence="1">Multi-pass membrane protein</topology>
    </subcellularLocation>
</comment>
<dbReference type="InterPro" id="IPR020846">
    <property type="entry name" value="MFS_dom"/>
</dbReference>
<evidence type="ECO:0000256" key="7">
    <source>
        <dbReference type="SAM" id="Phobius"/>
    </source>
</evidence>
<feature type="transmembrane region" description="Helical" evidence="7">
    <location>
        <begin position="240"/>
        <end position="261"/>
    </location>
</feature>
<dbReference type="Gene3D" id="1.20.1250.20">
    <property type="entry name" value="MFS general substrate transporter like domains"/>
    <property type="match status" value="1"/>
</dbReference>
<dbReference type="RefSeq" id="WP_241038848.1">
    <property type="nucleotide sequence ID" value="NZ_BAAAJF010000001.1"/>
</dbReference>